<dbReference type="RefSeq" id="WP_275594802.1">
    <property type="nucleotide sequence ID" value="NZ_CP102381.1"/>
</dbReference>
<keyword evidence="1" id="KW-0732">Signal</keyword>
<dbReference type="Proteomes" id="UP001222275">
    <property type="component" value="Chromosome"/>
</dbReference>
<dbReference type="InterPro" id="IPR010727">
    <property type="entry name" value="DUF1302"/>
</dbReference>
<dbReference type="EMBL" id="CP102381">
    <property type="protein sequence ID" value="WEJ62544.1"/>
    <property type="molecule type" value="Genomic_DNA"/>
</dbReference>
<gene>
    <name evidence="2" type="ORF">NR989_11080</name>
</gene>
<accession>A0ABY8C995</accession>
<evidence type="ECO:0000256" key="1">
    <source>
        <dbReference type="SAM" id="SignalP"/>
    </source>
</evidence>
<protein>
    <recommendedName>
        <fullName evidence="4">DUF1302 domain-containing protein</fullName>
    </recommendedName>
</protein>
<name>A0ABY8C995_9GAMM</name>
<organism evidence="2 3">
    <name type="scientific">Thiomicrorhabdus lithotrophica</name>
    <dbReference type="NCBI Taxonomy" id="2949997"/>
    <lineage>
        <taxon>Bacteria</taxon>
        <taxon>Pseudomonadati</taxon>
        <taxon>Pseudomonadota</taxon>
        <taxon>Gammaproteobacteria</taxon>
        <taxon>Thiotrichales</taxon>
        <taxon>Piscirickettsiaceae</taxon>
        <taxon>Thiomicrorhabdus</taxon>
    </lineage>
</organism>
<reference evidence="2 3" key="1">
    <citation type="submission" date="2022-06" db="EMBL/GenBank/DDBJ databases">
        <title>Thiomicrohabdus sp. nov, an obligately chemolithoautotrophic, sulfur-oxidizing bacterium isolated from beach of Guanyin Mountain. Amoy.</title>
        <authorList>
            <person name="Zhu H."/>
        </authorList>
    </citation>
    <scope>NUCLEOTIDE SEQUENCE [LARGE SCALE GENOMIC DNA]</scope>
    <source>
        <strain evidence="2 3">XGS-01</strain>
    </source>
</reference>
<sequence length="453" mass="52386">MMKIPDFLKFKFSLLSLTFIFSLPALSAEVPELEAALEGFEQTGFENIQPITPVSKPASKWQIEGKLTTQAAYAYSASEREWKQASLRGDIGIDYRDSDWRFTFNSHAVYDSIYALNGKNNYSKQELNSYESELEIDEAYIQRKLNENIDVSFGRQIKVWGKSDNIRITDVINPLDNRIPGLTDIEYLRLPVLMTQANYFWQNWTFSFIALHEQRPSKIAPTNSDFLPTIQMIGYPITLPKLSDESNWKTTPAFSAEGRFSGWDISFYAAEVQQSQWTLNPNQTERAFEQTLMQGIAGNYVLSDWLIKAEVAHFNNIHYSNSPETFERWDSLLGVEYLSIPNWSFSAEMANRHISDYSKSLSSFPDLIAEDTWQTALRGSYDFHHERGKISYLLSMNGLNWEDGGFQRFWVDYDLNDNSNITIGVIDYIGGDHAYWQAIRNNDRLFAEYQLYF</sequence>
<dbReference type="Pfam" id="PF06980">
    <property type="entry name" value="DUF1302"/>
    <property type="match status" value="1"/>
</dbReference>
<proteinExistence type="predicted"/>
<evidence type="ECO:0000313" key="3">
    <source>
        <dbReference type="Proteomes" id="UP001222275"/>
    </source>
</evidence>
<evidence type="ECO:0008006" key="4">
    <source>
        <dbReference type="Google" id="ProtNLM"/>
    </source>
</evidence>
<dbReference type="SUPFAM" id="SSF56935">
    <property type="entry name" value="Porins"/>
    <property type="match status" value="1"/>
</dbReference>
<feature type="signal peptide" evidence="1">
    <location>
        <begin position="1"/>
        <end position="27"/>
    </location>
</feature>
<keyword evidence="3" id="KW-1185">Reference proteome</keyword>
<feature type="chain" id="PRO_5046055197" description="DUF1302 domain-containing protein" evidence="1">
    <location>
        <begin position="28"/>
        <end position="453"/>
    </location>
</feature>
<evidence type="ECO:0000313" key="2">
    <source>
        <dbReference type="EMBL" id="WEJ62544.1"/>
    </source>
</evidence>